<dbReference type="PROSITE" id="PS50048">
    <property type="entry name" value="ZN2_CY6_FUNGAL_2"/>
    <property type="match status" value="1"/>
</dbReference>
<feature type="domain" description="Zn(2)-C6 fungal-type" evidence="9">
    <location>
        <begin position="74"/>
        <end position="117"/>
    </location>
</feature>
<dbReference type="GeneID" id="87807854"/>
<feature type="compositionally biased region" description="Low complexity" evidence="8">
    <location>
        <begin position="923"/>
        <end position="938"/>
    </location>
</feature>
<dbReference type="Pfam" id="PF04082">
    <property type="entry name" value="Fungal_trans"/>
    <property type="match status" value="1"/>
</dbReference>
<dbReference type="GO" id="GO:0003677">
    <property type="term" value="F:DNA binding"/>
    <property type="evidence" value="ECO:0007669"/>
    <property type="project" value="UniProtKB-KW"/>
</dbReference>
<keyword evidence="6" id="KW-0804">Transcription</keyword>
<dbReference type="CDD" id="cd12148">
    <property type="entry name" value="fungal_TF_MHR"/>
    <property type="match status" value="1"/>
</dbReference>
<dbReference type="GO" id="GO:0000981">
    <property type="term" value="F:DNA-binding transcription factor activity, RNA polymerase II-specific"/>
    <property type="evidence" value="ECO:0007669"/>
    <property type="project" value="InterPro"/>
</dbReference>
<dbReference type="Pfam" id="PF00172">
    <property type="entry name" value="Zn_clus"/>
    <property type="match status" value="1"/>
</dbReference>
<dbReference type="SUPFAM" id="SSF57701">
    <property type="entry name" value="Zn2/Cys6 DNA-binding domain"/>
    <property type="match status" value="1"/>
</dbReference>
<dbReference type="GO" id="GO:0005634">
    <property type="term" value="C:nucleus"/>
    <property type="evidence" value="ECO:0007669"/>
    <property type="project" value="UniProtKB-SubCell"/>
</dbReference>
<feature type="compositionally biased region" description="Basic residues" evidence="8">
    <location>
        <begin position="144"/>
        <end position="154"/>
    </location>
</feature>
<keyword evidence="4" id="KW-0805">Transcription regulation</keyword>
<feature type="region of interest" description="Disordered" evidence="8">
    <location>
        <begin position="111"/>
        <end position="163"/>
    </location>
</feature>
<dbReference type="GO" id="GO:0006351">
    <property type="term" value="P:DNA-templated transcription"/>
    <property type="evidence" value="ECO:0007669"/>
    <property type="project" value="InterPro"/>
</dbReference>
<feature type="compositionally biased region" description="Basic and acidic residues" evidence="8">
    <location>
        <begin position="120"/>
        <end position="135"/>
    </location>
</feature>
<dbReference type="InterPro" id="IPR007219">
    <property type="entry name" value="XnlR_reg_dom"/>
</dbReference>
<gene>
    <name evidence="10" type="primary">YRR1</name>
    <name evidence="10" type="ORF">LOC62_03G004616</name>
</gene>
<feature type="region of interest" description="Disordered" evidence="8">
    <location>
        <begin position="1"/>
        <end position="21"/>
    </location>
</feature>
<evidence type="ECO:0000256" key="4">
    <source>
        <dbReference type="ARBA" id="ARBA00023015"/>
    </source>
</evidence>
<dbReference type="SMART" id="SM00906">
    <property type="entry name" value="Fungal_trans"/>
    <property type="match status" value="1"/>
</dbReference>
<comment type="subcellular location">
    <subcellularLocation>
        <location evidence="1">Nucleus</location>
    </subcellularLocation>
</comment>
<evidence type="ECO:0000256" key="6">
    <source>
        <dbReference type="ARBA" id="ARBA00023163"/>
    </source>
</evidence>
<reference evidence="10" key="1">
    <citation type="submission" date="2023-10" db="EMBL/GenBank/DDBJ databases">
        <authorList>
            <person name="Noh H."/>
        </authorList>
    </citation>
    <scope>NUCLEOTIDE SEQUENCE</scope>
    <source>
        <strain evidence="10">DUCC4014</strain>
    </source>
</reference>
<feature type="compositionally biased region" description="Polar residues" evidence="8">
    <location>
        <begin position="199"/>
        <end position="208"/>
    </location>
</feature>
<protein>
    <submittedName>
        <fullName evidence="10">Zinc finger transcription factor YRR1</fullName>
    </submittedName>
</protein>
<dbReference type="CDD" id="cd00067">
    <property type="entry name" value="GAL4"/>
    <property type="match status" value="1"/>
</dbReference>
<dbReference type="InterPro" id="IPR001138">
    <property type="entry name" value="Zn2Cys6_DnaBD"/>
</dbReference>
<evidence type="ECO:0000256" key="7">
    <source>
        <dbReference type="ARBA" id="ARBA00023242"/>
    </source>
</evidence>
<organism evidence="10 11">
    <name type="scientific">Vanrija pseudolonga</name>
    <dbReference type="NCBI Taxonomy" id="143232"/>
    <lineage>
        <taxon>Eukaryota</taxon>
        <taxon>Fungi</taxon>
        <taxon>Dikarya</taxon>
        <taxon>Basidiomycota</taxon>
        <taxon>Agaricomycotina</taxon>
        <taxon>Tremellomycetes</taxon>
        <taxon>Trichosporonales</taxon>
        <taxon>Trichosporonaceae</taxon>
        <taxon>Vanrija</taxon>
    </lineage>
</organism>
<dbReference type="SMART" id="SM00066">
    <property type="entry name" value="GAL4"/>
    <property type="match status" value="1"/>
</dbReference>
<evidence type="ECO:0000256" key="8">
    <source>
        <dbReference type="SAM" id="MobiDB-lite"/>
    </source>
</evidence>
<evidence type="ECO:0000313" key="10">
    <source>
        <dbReference type="EMBL" id="WOO81088.1"/>
    </source>
</evidence>
<feature type="region of interest" description="Disordered" evidence="8">
    <location>
        <begin position="291"/>
        <end position="328"/>
    </location>
</feature>
<proteinExistence type="predicted"/>
<keyword evidence="11" id="KW-1185">Reference proteome</keyword>
<keyword evidence="3" id="KW-0862">Zinc</keyword>
<dbReference type="PANTHER" id="PTHR31313:SF81">
    <property type="entry name" value="TY1 ENHANCER ACTIVATOR"/>
    <property type="match status" value="1"/>
</dbReference>
<evidence type="ECO:0000256" key="5">
    <source>
        <dbReference type="ARBA" id="ARBA00023125"/>
    </source>
</evidence>
<evidence type="ECO:0000256" key="1">
    <source>
        <dbReference type="ARBA" id="ARBA00004123"/>
    </source>
</evidence>
<dbReference type="Proteomes" id="UP000827549">
    <property type="component" value="Chromosome 3"/>
</dbReference>
<dbReference type="InterPro" id="IPR051615">
    <property type="entry name" value="Transcr_Regulatory_Elem"/>
</dbReference>
<evidence type="ECO:0000256" key="3">
    <source>
        <dbReference type="ARBA" id="ARBA00022833"/>
    </source>
</evidence>
<feature type="compositionally biased region" description="Low complexity" evidence="8">
    <location>
        <begin position="949"/>
        <end position="967"/>
    </location>
</feature>
<dbReference type="AlphaFoldDB" id="A0AAF1BQL2"/>
<sequence>MSGPFLDGLNHTMPVPRDIPNRPNLQGIIPVETASNTTIPNAAAGSSAAAAAAAAATAAGTPNDVAGVLRRNQACLACRRRKLKCDAVRPHCSTCVRSYRHLLRTAPGTRPVLSCEYDDAPDKEPGQGDTERTSPTEDDDDAKKKKRKASGGRKKRDEDLDEERDRLAKRILELENQLATKASAAAAGSSSSSSSQASKWTGSFGSSTDSPATFLEMLQNGTSSSQPPSASTSAPIFPVGLTPLWTSNDRSETTGLPLFPYIDNDISMSSVEPAGDASTLRPSDAAPAMLSPNGVFNFSPAPSGPTWNPANTEPTKQSSGDSASSWRGLESALPQMSANSYADGANGPIETAALDEIAASKAAAFQQSIGVDSFGGVAMDGVLDNQILMDLFWPGWPPNLPEPPVVNALVEVFFDTVPNMPRILHRARFLARMALPPTHSNFPHPALIHSICSLAASWAAPGVTEGATLKSTFGGRGSSPTQQDSLPFGLRQAAFAKDAVQDGLNTGNRLFDVVRAMIVLCRVFIDDTRMLECWTYCGLVSRMILPLGLNVRSAELSLKSVMLPPPVDALEREERRAVVWMAMYHDTIASAASGWGTSMALDELTVPLPVSMKDFEAGHETMDSNPQDLESLDLYIKHPVVDAFVMSLKGAVLLNRVNKFARKWKNRRMRDNDDLDGMQRPEFRELANAIACLQMSFPASLRTPAKLDDKNKLDVDLISAHVIPQSAIICLYEPFADITDPNDQPARRILNASQAIVGVVQQIAGTDQAANLGAIMHSSSSVGLVTAARTLLLFYRHALNIGDQASADAHRADIETARMALAQYGAKFKIGYHHAQLIEYFLDRATRPTFEKLAAHYPEHPRSGAVELTPTANFGLCIMNALNIKRGYWRVAPGSQNQYPAGVGINVGPVVSPAGSTPGSQASVGSGSVPNNNNNSNPQHRTSVGAYDSPGSSGAPSLTSSSTASASSLGWPGAAGATAFNGVMPPAAAPAKQLSQQEKEKNNFAYNFLYNHGPPDKDNKDYDIFAEKDCILGGHAMPNLAAEKLAEANRLSEQLASGIVELD</sequence>
<feature type="region of interest" description="Disordered" evidence="8">
    <location>
        <begin position="184"/>
        <end position="208"/>
    </location>
</feature>
<accession>A0AAF1BQL2</accession>
<dbReference type="RefSeq" id="XP_062627120.1">
    <property type="nucleotide sequence ID" value="XM_062771136.1"/>
</dbReference>
<keyword evidence="7" id="KW-0539">Nucleus</keyword>
<keyword evidence="5" id="KW-0238">DNA-binding</keyword>
<name>A0AAF1BQL2_9TREE</name>
<dbReference type="EMBL" id="CP086716">
    <property type="protein sequence ID" value="WOO81088.1"/>
    <property type="molecule type" value="Genomic_DNA"/>
</dbReference>
<feature type="compositionally biased region" description="Polar residues" evidence="8">
    <location>
        <begin position="305"/>
        <end position="325"/>
    </location>
</feature>
<evidence type="ECO:0000313" key="11">
    <source>
        <dbReference type="Proteomes" id="UP000827549"/>
    </source>
</evidence>
<evidence type="ECO:0000259" key="9">
    <source>
        <dbReference type="PROSITE" id="PS50048"/>
    </source>
</evidence>
<dbReference type="Gene3D" id="4.10.240.10">
    <property type="entry name" value="Zn(2)-C6 fungal-type DNA-binding domain"/>
    <property type="match status" value="1"/>
</dbReference>
<feature type="compositionally biased region" description="Low complexity" evidence="8">
    <location>
        <begin position="184"/>
        <end position="198"/>
    </location>
</feature>
<dbReference type="GO" id="GO:0008270">
    <property type="term" value="F:zinc ion binding"/>
    <property type="evidence" value="ECO:0007669"/>
    <property type="project" value="InterPro"/>
</dbReference>
<dbReference type="InterPro" id="IPR036864">
    <property type="entry name" value="Zn2-C6_fun-type_DNA-bd_sf"/>
</dbReference>
<dbReference type="PANTHER" id="PTHR31313">
    <property type="entry name" value="TY1 ENHANCER ACTIVATOR"/>
    <property type="match status" value="1"/>
</dbReference>
<keyword evidence="2" id="KW-0479">Metal-binding</keyword>
<feature type="region of interest" description="Disordered" evidence="8">
    <location>
        <begin position="912"/>
        <end position="967"/>
    </location>
</feature>
<evidence type="ECO:0000256" key="2">
    <source>
        <dbReference type="ARBA" id="ARBA00022723"/>
    </source>
</evidence>